<feature type="domain" description="Orn/Lys/Arg decarboxylase C-terminal" evidence="7">
    <location>
        <begin position="404"/>
        <end position="458"/>
    </location>
</feature>
<dbReference type="InterPro" id="IPR008286">
    <property type="entry name" value="Prn/Lys/Arg_de-COase_C"/>
</dbReference>
<evidence type="ECO:0000256" key="4">
    <source>
        <dbReference type="ARBA" id="ARBA00022898"/>
    </source>
</evidence>
<keyword evidence="8" id="KW-0032">Aminotransferase</keyword>
<dbReference type="InterPro" id="IPR000310">
    <property type="entry name" value="Orn/Lys/Arg_deCO2ase_major_dom"/>
</dbReference>
<accession>A0ABU5J4T4</accession>
<dbReference type="SUPFAM" id="SSF53383">
    <property type="entry name" value="PLP-dependent transferases"/>
    <property type="match status" value="1"/>
</dbReference>
<evidence type="ECO:0000259" key="6">
    <source>
        <dbReference type="Pfam" id="PF01276"/>
    </source>
</evidence>
<dbReference type="SUPFAM" id="SSF55904">
    <property type="entry name" value="Ornithine decarboxylase C-terminal domain"/>
    <property type="match status" value="1"/>
</dbReference>
<evidence type="ECO:0000313" key="9">
    <source>
        <dbReference type="Proteomes" id="UP001290455"/>
    </source>
</evidence>
<dbReference type="EMBL" id="JAXOFX010000023">
    <property type="protein sequence ID" value="MDZ5474352.1"/>
    <property type="molecule type" value="Genomic_DNA"/>
</dbReference>
<keyword evidence="3" id="KW-0210">Decarboxylase</keyword>
<dbReference type="Pfam" id="PF03711">
    <property type="entry name" value="OKR_DC_1_C"/>
    <property type="match status" value="1"/>
</dbReference>
<organism evidence="8 9">
    <name type="scientific">Robertmurraya mangrovi</name>
    <dbReference type="NCBI Taxonomy" id="3098077"/>
    <lineage>
        <taxon>Bacteria</taxon>
        <taxon>Bacillati</taxon>
        <taxon>Bacillota</taxon>
        <taxon>Bacilli</taxon>
        <taxon>Bacillales</taxon>
        <taxon>Bacillaceae</taxon>
        <taxon>Robertmurraya</taxon>
    </lineage>
</organism>
<gene>
    <name evidence="8" type="ORF">SM124_21895</name>
</gene>
<reference evidence="8 9" key="1">
    <citation type="submission" date="2023-11" db="EMBL/GenBank/DDBJ databases">
        <title>Bacillus jintuensis, isolated from a mudflat on the Beibu Gulf coast.</title>
        <authorList>
            <person name="Li M."/>
        </authorList>
    </citation>
    <scope>NUCLEOTIDE SEQUENCE [LARGE SCALE GENOMIC DNA]</scope>
    <source>
        <strain evidence="8 9">31A1R</strain>
    </source>
</reference>
<dbReference type="GO" id="GO:0008483">
    <property type="term" value="F:transaminase activity"/>
    <property type="evidence" value="ECO:0007669"/>
    <property type="project" value="UniProtKB-KW"/>
</dbReference>
<dbReference type="InterPro" id="IPR015424">
    <property type="entry name" value="PyrdxlP-dep_Trfase"/>
</dbReference>
<evidence type="ECO:0000256" key="1">
    <source>
        <dbReference type="ARBA" id="ARBA00001933"/>
    </source>
</evidence>
<dbReference type="PANTHER" id="PTHR43277:SF3">
    <property type="entry name" value="DECARBOXYLASE, PUTATIVE-RELATED"/>
    <property type="match status" value="1"/>
</dbReference>
<name>A0ABU5J4T4_9BACI</name>
<dbReference type="InterPro" id="IPR036633">
    <property type="entry name" value="Prn/Lys/Arg_de-COase_C_sf"/>
</dbReference>
<proteinExistence type="inferred from homology"/>
<evidence type="ECO:0000256" key="5">
    <source>
        <dbReference type="ARBA" id="ARBA00023239"/>
    </source>
</evidence>
<dbReference type="Proteomes" id="UP001290455">
    <property type="component" value="Unassembled WGS sequence"/>
</dbReference>
<feature type="domain" description="Orn/Lys/Arg decarboxylases family 1 pyridoxal-P attachment site" evidence="6">
    <location>
        <begin position="6"/>
        <end position="308"/>
    </location>
</feature>
<protein>
    <submittedName>
        <fullName evidence="8">Aminotransferase class I/II-fold pyridoxal phosphate-dependent enzyme</fullName>
    </submittedName>
</protein>
<comment type="caution">
    <text evidence="8">The sequence shown here is derived from an EMBL/GenBank/DDBJ whole genome shotgun (WGS) entry which is preliminary data.</text>
</comment>
<dbReference type="Gene3D" id="3.40.640.10">
    <property type="entry name" value="Type I PLP-dependent aspartate aminotransferase-like (Major domain)"/>
    <property type="match status" value="1"/>
</dbReference>
<keyword evidence="8" id="KW-0808">Transferase</keyword>
<dbReference type="CDD" id="cd00615">
    <property type="entry name" value="Orn_deC_like"/>
    <property type="match status" value="1"/>
</dbReference>
<comment type="similarity">
    <text evidence="2">Belongs to the Orn/Lys/Arg decarboxylase class-I family.</text>
</comment>
<keyword evidence="4" id="KW-0663">Pyridoxal phosphate</keyword>
<dbReference type="Pfam" id="PF01276">
    <property type="entry name" value="OKR_DC_1"/>
    <property type="match status" value="1"/>
</dbReference>
<evidence type="ECO:0000313" key="8">
    <source>
        <dbReference type="EMBL" id="MDZ5474352.1"/>
    </source>
</evidence>
<evidence type="ECO:0000256" key="3">
    <source>
        <dbReference type="ARBA" id="ARBA00022793"/>
    </source>
</evidence>
<sequence length="487" mass="54462">MKQNKTPIYQALIEYDRKSPVSLHVPGHKNGVVFPKEKHPYFDEILRLDATEITGLDDLHEPENIILEAEQLLADLYKVKDSFLLINGSTVGNLAMILATIKEDETVLVQRNCHKSILNGIHLAKANPVFLGPNLESDWGVAGGISLETVQKALELHPNSKAIILTYPNYYGMVYELEEIIKHAHSYQIPVLVDEAHGAHFIVGTPFPKSAVQLGADVVVQSAHKTLPAMTMGSFLHVNSEIICTDAIKEYLSILQSSSPSYTIMASLDISRSYLGTYTNKDLNYLMYEVTSFREQLKSISEIKVMNFKNGQGDPLKITIQSTMGLSGYELQQVLEEYGIYTELADPYNVLFVLPLLKEGISFPFKEIVYKVKQAVKKTNSTKQKSSLQFYFNKSLISTLSLSLREREKCNVEIKLLKESLGFVCAESIIPYPPGIPILLPGERISNDEIESLSTYMELGAKIQGGKYLNQGKIKVYTDTFVSPLEV</sequence>
<comment type="cofactor">
    <cofactor evidence="1">
        <name>pyridoxal 5'-phosphate</name>
        <dbReference type="ChEBI" id="CHEBI:597326"/>
    </cofactor>
</comment>
<dbReference type="InterPro" id="IPR015421">
    <property type="entry name" value="PyrdxlP-dep_Trfase_major"/>
</dbReference>
<dbReference type="InterPro" id="IPR052357">
    <property type="entry name" value="Orn_Lys_Arg_decarboxylase-I"/>
</dbReference>
<dbReference type="Gene3D" id="3.90.105.10">
    <property type="entry name" value="Molybdopterin biosynthesis moea protein, domain 2"/>
    <property type="match status" value="1"/>
</dbReference>
<evidence type="ECO:0000259" key="7">
    <source>
        <dbReference type="Pfam" id="PF03711"/>
    </source>
</evidence>
<keyword evidence="5" id="KW-0456">Lyase</keyword>
<keyword evidence="9" id="KW-1185">Reference proteome</keyword>
<dbReference type="RefSeq" id="WP_322448633.1">
    <property type="nucleotide sequence ID" value="NZ_JAXOFX010000023.1"/>
</dbReference>
<evidence type="ECO:0000256" key="2">
    <source>
        <dbReference type="ARBA" id="ARBA00010671"/>
    </source>
</evidence>
<dbReference type="PANTHER" id="PTHR43277">
    <property type="entry name" value="ARGININE DECARBOXYLASE"/>
    <property type="match status" value="1"/>
</dbReference>